<dbReference type="PANTHER" id="PTHR43479">
    <property type="entry name" value="ACREF/ENVCD OPERON REPRESSOR-RELATED"/>
    <property type="match status" value="1"/>
</dbReference>
<dbReference type="PROSITE" id="PS50977">
    <property type="entry name" value="HTH_TETR_2"/>
    <property type="match status" value="1"/>
</dbReference>
<gene>
    <name evidence="5" type="ORF">QT711_10845</name>
</gene>
<feature type="DNA-binding region" description="H-T-H motif" evidence="2">
    <location>
        <begin position="33"/>
        <end position="52"/>
    </location>
</feature>
<dbReference type="SUPFAM" id="SSF46689">
    <property type="entry name" value="Homeodomain-like"/>
    <property type="match status" value="1"/>
</dbReference>
<accession>A0ABU4GBE2</accession>
<keyword evidence="3" id="KW-0472">Membrane</keyword>
<keyword evidence="6" id="KW-1185">Reference proteome</keyword>
<evidence type="ECO:0000259" key="4">
    <source>
        <dbReference type="PROSITE" id="PS50977"/>
    </source>
</evidence>
<dbReference type="InterPro" id="IPR001647">
    <property type="entry name" value="HTH_TetR"/>
</dbReference>
<keyword evidence="3" id="KW-0812">Transmembrane</keyword>
<feature type="transmembrane region" description="Helical" evidence="3">
    <location>
        <begin position="146"/>
        <end position="167"/>
    </location>
</feature>
<evidence type="ECO:0000256" key="2">
    <source>
        <dbReference type="PROSITE-ProRule" id="PRU00335"/>
    </source>
</evidence>
<protein>
    <submittedName>
        <fullName evidence="5">TetR/AcrR family transcriptional regulator</fullName>
    </submittedName>
</protein>
<evidence type="ECO:0000256" key="1">
    <source>
        <dbReference type="ARBA" id="ARBA00023125"/>
    </source>
</evidence>
<dbReference type="InterPro" id="IPR039532">
    <property type="entry name" value="TetR_C_Firmicutes"/>
</dbReference>
<name>A0ABU4GBE2_9BACL</name>
<evidence type="ECO:0000313" key="6">
    <source>
        <dbReference type="Proteomes" id="UP001282284"/>
    </source>
</evidence>
<dbReference type="Pfam" id="PF00440">
    <property type="entry name" value="TetR_N"/>
    <property type="match status" value="1"/>
</dbReference>
<dbReference type="EMBL" id="JAUBDI010000009">
    <property type="protein sequence ID" value="MDW0113687.1"/>
    <property type="molecule type" value="Genomic_DNA"/>
</dbReference>
<reference evidence="5 6" key="1">
    <citation type="submission" date="2023-06" db="EMBL/GenBank/DDBJ databases">
        <title>Sporosarcina sp. nov., isolated from Korean traditional fermented seafood 'Jeotgal'.</title>
        <authorList>
            <person name="Yang A.I."/>
            <person name="Shin N.-R."/>
        </authorList>
    </citation>
    <scope>NUCLEOTIDE SEQUENCE [LARGE SCALE GENOMIC DNA]</scope>
    <source>
        <strain evidence="5 6">KCTC13119</strain>
    </source>
</reference>
<organism evidence="5 6">
    <name type="scientific">Sporosarcina saromensis</name>
    <dbReference type="NCBI Taxonomy" id="359365"/>
    <lineage>
        <taxon>Bacteria</taxon>
        <taxon>Bacillati</taxon>
        <taxon>Bacillota</taxon>
        <taxon>Bacilli</taxon>
        <taxon>Bacillales</taxon>
        <taxon>Caryophanaceae</taxon>
        <taxon>Sporosarcina</taxon>
    </lineage>
</organism>
<dbReference type="Gene3D" id="1.10.357.10">
    <property type="entry name" value="Tetracycline Repressor, domain 2"/>
    <property type="match status" value="1"/>
</dbReference>
<dbReference type="RefSeq" id="WP_317944185.1">
    <property type="nucleotide sequence ID" value="NZ_JAUBDI010000009.1"/>
</dbReference>
<comment type="caution">
    <text evidence="5">The sequence shown here is derived from an EMBL/GenBank/DDBJ whole genome shotgun (WGS) entry which is preliminary data.</text>
</comment>
<evidence type="ECO:0000256" key="3">
    <source>
        <dbReference type="SAM" id="Phobius"/>
    </source>
</evidence>
<dbReference type="InterPro" id="IPR009057">
    <property type="entry name" value="Homeodomain-like_sf"/>
</dbReference>
<sequence length="198" mass="23726">MSTKVDPRVQRTKAMFQEALLALLEEKDYKKITVREISERSRLNRATFYLHYYDKEQLLEQLMDEALEDLRKSVQVNDYEYKYDSDNPHPIFVRLFEKMIERNQFYQIMLAHEKVPYFIDSVKRIIETFVREGAQYMINDQHTFKVPMEISIAYITSAYLGVIIWWLKNDMPHTPTYMAKQLTTMSTVGPMVDNPYLR</sequence>
<keyword evidence="1 2" id="KW-0238">DNA-binding</keyword>
<proteinExistence type="predicted"/>
<dbReference type="Proteomes" id="UP001282284">
    <property type="component" value="Unassembled WGS sequence"/>
</dbReference>
<keyword evidence="3" id="KW-1133">Transmembrane helix</keyword>
<feature type="domain" description="HTH tetR-type" evidence="4">
    <location>
        <begin position="10"/>
        <end position="70"/>
    </location>
</feature>
<dbReference type="InterPro" id="IPR050624">
    <property type="entry name" value="HTH-type_Tx_Regulator"/>
</dbReference>
<dbReference type="PANTHER" id="PTHR43479:SF23">
    <property type="entry name" value="HTH TETR-TYPE DOMAIN-CONTAINING PROTEIN"/>
    <property type="match status" value="1"/>
</dbReference>
<dbReference type="Pfam" id="PF14278">
    <property type="entry name" value="TetR_C_8"/>
    <property type="match status" value="1"/>
</dbReference>
<evidence type="ECO:0000313" key="5">
    <source>
        <dbReference type="EMBL" id="MDW0113687.1"/>
    </source>
</evidence>